<dbReference type="InterPro" id="IPR036388">
    <property type="entry name" value="WH-like_DNA-bd_sf"/>
</dbReference>
<name>A0ABP8XFN6_9ACTN</name>
<evidence type="ECO:0000313" key="3">
    <source>
        <dbReference type="EMBL" id="GAA4707141.1"/>
    </source>
</evidence>
<dbReference type="Pfam" id="PF01380">
    <property type="entry name" value="SIS"/>
    <property type="match status" value="1"/>
</dbReference>
<dbReference type="Proteomes" id="UP001499974">
    <property type="component" value="Unassembled WGS sequence"/>
</dbReference>
<dbReference type="Gene3D" id="3.40.50.10490">
    <property type="entry name" value="Glucose-6-phosphate isomerase like protein, domain 1"/>
    <property type="match status" value="1"/>
</dbReference>
<feature type="domain" description="SIS" evidence="2">
    <location>
        <begin position="131"/>
        <end position="268"/>
    </location>
</feature>
<gene>
    <name evidence="3" type="ORF">GCM10023349_26950</name>
</gene>
<dbReference type="InterPro" id="IPR000281">
    <property type="entry name" value="HTH_RpiR"/>
</dbReference>
<keyword evidence="4" id="KW-1185">Reference proteome</keyword>
<dbReference type="PROSITE" id="PS51464">
    <property type="entry name" value="SIS"/>
    <property type="match status" value="1"/>
</dbReference>
<comment type="caution">
    <text evidence="3">The sequence shown here is derived from an EMBL/GenBank/DDBJ whole genome shotgun (WGS) entry which is preliminary data.</text>
</comment>
<accession>A0ABP8XFN6</accession>
<reference evidence="4" key="1">
    <citation type="journal article" date="2019" name="Int. J. Syst. Evol. Microbiol.">
        <title>The Global Catalogue of Microorganisms (GCM) 10K type strain sequencing project: providing services to taxonomists for standard genome sequencing and annotation.</title>
        <authorList>
            <consortium name="The Broad Institute Genomics Platform"/>
            <consortium name="The Broad Institute Genome Sequencing Center for Infectious Disease"/>
            <person name="Wu L."/>
            <person name="Ma J."/>
        </authorList>
    </citation>
    <scope>NUCLEOTIDE SEQUENCE [LARGE SCALE GENOMIC DNA]</scope>
    <source>
        <strain evidence="4">JCM 18531</strain>
    </source>
</reference>
<organism evidence="3 4">
    <name type="scientific">Nocardioides conyzicola</name>
    <dbReference type="NCBI Taxonomy" id="1651781"/>
    <lineage>
        <taxon>Bacteria</taxon>
        <taxon>Bacillati</taxon>
        <taxon>Actinomycetota</taxon>
        <taxon>Actinomycetes</taxon>
        <taxon>Propionibacteriales</taxon>
        <taxon>Nocardioidaceae</taxon>
        <taxon>Nocardioides</taxon>
    </lineage>
</organism>
<dbReference type="InterPro" id="IPR009057">
    <property type="entry name" value="Homeodomain-like_sf"/>
</dbReference>
<dbReference type="InterPro" id="IPR047640">
    <property type="entry name" value="RpiR-like"/>
</dbReference>
<dbReference type="InterPro" id="IPR046348">
    <property type="entry name" value="SIS_dom_sf"/>
</dbReference>
<dbReference type="EMBL" id="BAABKM010000002">
    <property type="protein sequence ID" value="GAA4707141.1"/>
    <property type="molecule type" value="Genomic_DNA"/>
</dbReference>
<dbReference type="Gene3D" id="1.10.10.10">
    <property type="entry name" value="Winged helix-like DNA-binding domain superfamily/Winged helix DNA-binding domain"/>
    <property type="match status" value="1"/>
</dbReference>
<evidence type="ECO:0000259" key="2">
    <source>
        <dbReference type="PROSITE" id="PS51464"/>
    </source>
</evidence>
<dbReference type="SUPFAM" id="SSF46689">
    <property type="entry name" value="Homeodomain-like"/>
    <property type="match status" value="1"/>
</dbReference>
<feature type="domain" description="HTH rpiR-type" evidence="1">
    <location>
        <begin position="20"/>
        <end position="96"/>
    </location>
</feature>
<dbReference type="RefSeq" id="WP_345521822.1">
    <property type="nucleotide sequence ID" value="NZ_BAABKM010000002.1"/>
</dbReference>
<dbReference type="InterPro" id="IPR001347">
    <property type="entry name" value="SIS_dom"/>
</dbReference>
<proteinExistence type="predicted"/>
<evidence type="ECO:0000259" key="1">
    <source>
        <dbReference type="PROSITE" id="PS51071"/>
    </source>
</evidence>
<dbReference type="PROSITE" id="PS51071">
    <property type="entry name" value="HTH_RPIR"/>
    <property type="match status" value="1"/>
</dbReference>
<evidence type="ECO:0000313" key="4">
    <source>
        <dbReference type="Proteomes" id="UP001499974"/>
    </source>
</evidence>
<sequence>MTQRAGEDGGLDPVRSATAARQWLVEQCRSHRLSPTQRRVAQSFMDTMPDAAFLSTSEAALRAGVSQPTVTRFASTLGFATYADFRAALRTVILGGGPEPHDLAPADPVAEAEANLSALRGTLGSPAMTAAVATLADARVLGIVGIRASAALASYAAYFARRIVDDVRLVTDADTATDALTQMHHAGGAAVVVVAMPRYPASTVRALRHARDLGIPTVLLVDTPFVDFADDADHVLVAPVGTGMVFDSHAAPVVLAMALLDGVASTHPRRTQDRLEAYEGQVDTWLHQPGSDPD</sequence>
<dbReference type="PANTHER" id="PTHR30514:SF18">
    <property type="entry name" value="RPIR-FAMILY TRANSCRIPTIONAL REGULATOR"/>
    <property type="match status" value="1"/>
</dbReference>
<dbReference type="PANTHER" id="PTHR30514">
    <property type="entry name" value="GLUCOKINASE"/>
    <property type="match status" value="1"/>
</dbReference>
<dbReference type="Pfam" id="PF01418">
    <property type="entry name" value="HTH_6"/>
    <property type="match status" value="1"/>
</dbReference>
<dbReference type="SUPFAM" id="SSF53697">
    <property type="entry name" value="SIS domain"/>
    <property type="match status" value="1"/>
</dbReference>
<protein>
    <submittedName>
        <fullName evidence="3">MurR/RpiR family transcriptional regulator</fullName>
    </submittedName>
</protein>